<feature type="transmembrane region" description="Helical" evidence="1">
    <location>
        <begin position="26"/>
        <end position="44"/>
    </location>
</feature>
<keyword evidence="1" id="KW-1133">Transmembrane helix</keyword>
<feature type="transmembrane region" description="Helical" evidence="1">
    <location>
        <begin position="112"/>
        <end position="131"/>
    </location>
</feature>
<name>A0A840A3J0_9CAUL</name>
<feature type="signal peptide" evidence="2">
    <location>
        <begin position="1"/>
        <end position="22"/>
    </location>
</feature>
<keyword evidence="1" id="KW-0812">Transmembrane</keyword>
<dbReference type="Proteomes" id="UP000530564">
    <property type="component" value="Unassembled WGS sequence"/>
</dbReference>
<evidence type="ECO:0000256" key="1">
    <source>
        <dbReference type="SAM" id="Phobius"/>
    </source>
</evidence>
<dbReference type="AlphaFoldDB" id="A0A840A3J0"/>
<feature type="transmembrane region" description="Helical" evidence="1">
    <location>
        <begin position="137"/>
        <end position="160"/>
    </location>
</feature>
<feature type="chain" id="PRO_5032912749" evidence="2">
    <location>
        <begin position="23"/>
        <end position="168"/>
    </location>
</feature>
<evidence type="ECO:0000313" key="3">
    <source>
        <dbReference type="EMBL" id="MBB3892948.1"/>
    </source>
</evidence>
<dbReference type="EMBL" id="JACIDK010000006">
    <property type="protein sequence ID" value="MBB3892948.1"/>
    <property type="molecule type" value="Genomic_DNA"/>
</dbReference>
<keyword evidence="4" id="KW-1185">Reference proteome</keyword>
<dbReference type="RefSeq" id="WP_183775930.1">
    <property type="nucleotide sequence ID" value="NZ_JACIDK010000006.1"/>
</dbReference>
<evidence type="ECO:0000256" key="2">
    <source>
        <dbReference type="SAM" id="SignalP"/>
    </source>
</evidence>
<keyword evidence="1" id="KW-0472">Membrane</keyword>
<reference evidence="3 4" key="1">
    <citation type="submission" date="2020-08" db="EMBL/GenBank/DDBJ databases">
        <title>Genomic Encyclopedia of Type Strains, Phase IV (KMG-IV): sequencing the most valuable type-strain genomes for metagenomic binning, comparative biology and taxonomic classification.</title>
        <authorList>
            <person name="Goeker M."/>
        </authorList>
    </citation>
    <scope>NUCLEOTIDE SEQUENCE [LARGE SCALE GENOMIC DNA]</scope>
    <source>
        <strain evidence="3 4">DSM 21793</strain>
    </source>
</reference>
<feature type="transmembrane region" description="Helical" evidence="1">
    <location>
        <begin position="80"/>
        <end position="100"/>
    </location>
</feature>
<protein>
    <submittedName>
        <fullName evidence="3">Uncharacterized membrane protein HdeD (DUF308 family)</fullName>
    </submittedName>
</protein>
<comment type="caution">
    <text evidence="3">The sequence shown here is derived from an EMBL/GenBank/DDBJ whole genome shotgun (WGS) entry which is preliminary data.</text>
</comment>
<keyword evidence="2" id="KW-0732">Signal</keyword>
<sequence length="168" mass="16935">MALGLVLLALALAALLVPFAPAAQALVALGGILLAGGVIGLLTVSDAGGAARALRLGWVIAATLTGAAVLWHHRSGVGSLLPYVGGGIALMLAITLAEAWRQHRRGPVRWGGLVAGGLLLVGLGLLIVRAAPHAGLMTLGMFLAVSLGGFGLSLVARTFIDRLGAWFL</sequence>
<proteinExistence type="predicted"/>
<accession>A0A840A3J0</accession>
<feature type="transmembrane region" description="Helical" evidence="1">
    <location>
        <begin position="56"/>
        <end position="74"/>
    </location>
</feature>
<gene>
    <name evidence="3" type="ORF">GGQ61_003686</name>
</gene>
<organism evidence="3 4">
    <name type="scientific">Phenylobacterium haematophilum</name>
    <dbReference type="NCBI Taxonomy" id="98513"/>
    <lineage>
        <taxon>Bacteria</taxon>
        <taxon>Pseudomonadati</taxon>
        <taxon>Pseudomonadota</taxon>
        <taxon>Alphaproteobacteria</taxon>
        <taxon>Caulobacterales</taxon>
        <taxon>Caulobacteraceae</taxon>
        <taxon>Phenylobacterium</taxon>
    </lineage>
</organism>
<evidence type="ECO:0000313" key="4">
    <source>
        <dbReference type="Proteomes" id="UP000530564"/>
    </source>
</evidence>